<feature type="modified residue" description="Phosphohistidine" evidence="6">
    <location>
        <position position="50"/>
    </location>
</feature>
<dbReference type="InterPro" id="IPR036641">
    <property type="entry name" value="HPT_dom_sf"/>
</dbReference>
<dbReference type="GO" id="GO:0006935">
    <property type="term" value="P:chemotaxis"/>
    <property type="evidence" value="ECO:0007669"/>
    <property type="project" value="InterPro"/>
</dbReference>
<sequence length="665" mass="73872">MVTIPESRAQTYHQFEPQAQALLQEIEQGLTALAEDRSLKTIYQLVRATHTLKVDAAYLNLELVHNLASGLESICRSLAQDTVNLEPQQWELLKSAYQYLKILLASDRLSVPETRGETELTSEIEILLTHLQSQIAALPPPPAFLPTSAELGIDVDEFILTQEVPQLLAAWEKIITDSKPTQLQEKLATQAEIFLRFGEVLDLTEFIDIAQVVLSVLANQPSLAIAVGKLALIGLKSAHQSAQQANSQIPEPDPEAISLESLFKPHQFSETPVQITPDDSDILDSASLSLIASKHNNSLAPSLAIEELIQDYVTEEELLPENNWQVADIFNEALVEEPELLNLELFESKLLGEFNPSTSSSVGGVSVTDASSLFTEPYFLDTETLLVWKVENLILTLPSSNILEISHSYSAYDLSSTAYPTLVTWKQQQLPLFHLGQLLTYSTFPPPKLAVTPFNNDTLPQPEAAFLIVVKLATETIAIDLVIDKLISQTYLEIQPFGSALLPPKYIYGCTLLEEDRLFPVVDVVKLLNQQMQQSAAVASSPTILIVDDSKTVREILRMTLQGAGYRVLIAENGEQALQYCHQHPEIKLTICDIEMPKVNGFEFLVYRRQQAEWRKIPVVMLTFCSTDREKNLAMQLGAAAYITKPYLKDDLLATIKGILACGNK</sequence>
<evidence type="ECO:0000256" key="7">
    <source>
        <dbReference type="PROSITE-ProRule" id="PRU00169"/>
    </source>
</evidence>
<evidence type="ECO:0000259" key="9">
    <source>
        <dbReference type="PROSITE" id="PS50851"/>
    </source>
</evidence>
<dbReference type="GO" id="GO:0004673">
    <property type="term" value="F:protein histidine kinase activity"/>
    <property type="evidence" value="ECO:0007669"/>
    <property type="project" value="UniProtKB-EC"/>
</dbReference>
<dbReference type="SUPFAM" id="SSF47226">
    <property type="entry name" value="Histidine-containing phosphotransfer domain, HPT domain"/>
    <property type="match status" value="1"/>
</dbReference>
<evidence type="ECO:0000259" key="10">
    <source>
        <dbReference type="PROSITE" id="PS50894"/>
    </source>
</evidence>
<dbReference type="InterPro" id="IPR002545">
    <property type="entry name" value="CheW-lke_dom"/>
</dbReference>
<dbReference type="SMART" id="SM00448">
    <property type="entry name" value="REC"/>
    <property type="match status" value="1"/>
</dbReference>
<comment type="catalytic activity">
    <reaction evidence="1">
        <text>ATP + protein L-histidine = ADP + protein N-phospho-L-histidine.</text>
        <dbReference type="EC" id="2.7.13.3"/>
    </reaction>
</comment>
<evidence type="ECO:0000256" key="5">
    <source>
        <dbReference type="ARBA" id="ARBA00022777"/>
    </source>
</evidence>
<dbReference type="PANTHER" id="PTHR43395:SF1">
    <property type="entry name" value="CHEMOTAXIS PROTEIN CHEA"/>
    <property type="match status" value="1"/>
</dbReference>
<dbReference type="Gene3D" id="2.30.30.40">
    <property type="entry name" value="SH3 Domains"/>
    <property type="match status" value="1"/>
</dbReference>
<keyword evidence="12" id="KW-1185">Reference proteome</keyword>
<dbReference type="InterPro" id="IPR051315">
    <property type="entry name" value="Bact_Chemotaxis_CheA"/>
</dbReference>
<organism evidence="11 12">
    <name type="scientific">Merismopedia glauca CCAP 1448/3</name>
    <dbReference type="NCBI Taxonomy" id="1296344"/>
    <lineage>
        <taxon>Bacteria</taxon>
        <taxon>Bacillati</taxon>
        <taxon>Cyanobacteriota</taxon>
        <taxon>Cyanophyceae</taxon>
        <taxon>Synechococcales</taxon>
        <taxon>Merismopediaceae</taxon>
        <taxon>Merismopedia</taxon>
    </lineage>
</organism>
<evidence type="ECO:0000256" key="6">
    <source>
        <dbReference type="PROSITE-ProRule" id="PRU00110"/>
    </source>
</evidence>
<dbReference type="OrthoDB" id="501775at2"/>
<dbReference type="InterPro" id="IPR008207">
    <property type="entry name" value="Sig_transdc_His_kin_Hpt_dom"/>
</dbReference>
<dbReference type="PROSITE" id="PS50894">
    <property type="entry name" value="HPT"/>
    <property type="match status" value="1"/>
</dbReference>
<feature type="domain" description="Response regulatory" evidence="8">
    <location>
        <begin position="543"/>
        <end position="660"/>
    </location>
</feature>
<dbReference type="AlphaFoldDB" id="A0A2T1C1Z7"/>
<evidence type="ECO:0000259" key="8">
    <source>
        <dbReference type="PROSITE" id="PS50110"/>
    </source>
</evidence>
<keyword evidence="4" id="KW-0808">Transferase</keyword>
<evidence type="ECO:0000256" key="1">
    <source>
        <dbReference type="ARBA" id="ARBA00000085"/>
    </source>
</evidence>
<evidence type="ECO:0000313" key="11">
    <source>
        <dbReference type="EMBL" id="PSB02198.1"/>
    </source>
</evidence>
<dbReference type="SUPFAM" id="SSF52172">
    <property type="entry name" value="CheY-like"/>
    <property type="match status" value="1"/>
</dbReference>
<evidence type="ECO:0000313" key="12">
    <source>
        <dbReference type="Proteomes" id="UP000238762"/>
    </source>
</evidence>
<dbReference type="Pfam" id="PF01627">
    <property type="entry name" value="Hpt"/>
    <property type="match status" value="1"/>
</dbReference>
<dbReference type="Gene3D" id="3.40.50.2300">
    <property type="match status" value="1"/>
</dbReference>
<comment type="caution">
    <text evidence="11">The sequence shown here is derived from an EMBL/GenBank/DDBJ whole genome shotgun (WGS) entry which is preliminary data.</text>
</comment>
<dbReference type="EMBL" id="PVWJ01000069">
    <property type="protein sequence ID" value="PSB02198.1"/>
    <property type="molecule type" value="Genomic_DNA"/>
</dbReference>
<dbReference type="Proteomes" id="UP000238762">
    <property type="component" value="Unassembled WGS sequence"/>
</dbReference>
<evidence type="ECO:0000256" key="2">
    <source>
        <dbReference type="ARBA" id="ARBA00012438"/>
    </source>
</evidence>
<reference evidence="11 12" key="2">
    <citation type="submission" date="2018-03" db="EMBL/GenBank/DDBJ databases">
        <title>The ancient ancestry and fast evolution of plastids.</title>
        <authorList>
            <person name="Moore K.R."/>
            <person name="Magnabosco C."/>
            <person name="Momper L."/>
            <person name="Gold D.A."/>
            <person name="Bosak T."/>
            <person name="Fournier G.P."/>
        </authorList>
    </citation>
    <scope>NUCLEOTIDE SEQUENCE [LARGE SCALE GENOMIC DNA]</scope>
    <source>
        <strain evidence="11 12">CCAP 1448/3</strain>
    </source>
</reference>
<feature type="domain" description="CheW-like" evidence="9">
    <location>
        <begin position="382"/>
        <end position="533"/>
    </location>
</feature>
<dbReference type="SMART" id="SM00260">
    <property type="entry name" value="CheW"/>
    <property type="match status" value="1"/>
</dbReference>
<dbReference type="Pfam" id="PF01584">
    <property type="entry name" value="CheW"/>
    <property type="match status" value="1"/>
</dbReference>
<dbReference type="PROSITE" id="PS50110">
    <property type="entry name" value="RESPONSE_REGULATORY"/>
    <property type="match status" value="1"/>
</dbReference>
<evidence type="ECO:0000256" key="3">
    <source>
        <dbReference type="ARBA" id="ARBA00022553"/>
    </source>
</evidence>
<accession>A0A2T1C1Z7</accession>
<dbReference type="GO" id="GO:0000160">
    <property type="term" value="P:phosphorelay signal transduction system"/>
    <property type="evidence" value="ECO:0007669"/>
    <property type="project" value="InterPro"/>
</dbReference>
<gene>
    <name evidence="11" type="ORF">C7B64_14300</name>
</gene>
<dbReference type="EC" id="2.7.13.3" evidence="2"/>
<dbReference type="InterPro" id="IPR036061">
    <property type="entry name" value="CheW-like_dom_sf"/>
</dbReference>
<keyword evidence="3 7" id="KW-0597">Phosphoprotein</keyword>
<dbReference type="Gene3D" id="1.20.120.160">
    <property type="entry name" value="HPT domain"/>
    <property type="match status" value="1"/>
</dbReference>
<name>A0A2T1C1Z7_9CYAN</name>
<keyword evidence="5" id="KW-0418">Kinase</keyword>
<dbReference type="RefSeq" id="WP_106289338.1">
    <property type="nucleotide sequence ID" value="NZ_CAWNTC010000089.1"/>
</dbReference>
<feature type="domain" description="HPt" evidence="10">
    <location>
        <begin position="4"/>
        <end position="107"/>
    </location>
</feature>
<feature type="modified residue" description="4-aspartylphosphate" evidence="7">
    <location>
        <position position="593"/>
    </location>
</feature>
<dbReference type="SUPFAM" id="SSF50341">
    <property type="entry name" value="CheW-like"/>
    <property type="match status" value="1"/>
</dbReference>
<proteinExistence type="predicted"/>
<dbReference type="Pfam" id="PF00072">
    <property type="entry name" value="Response_reg"/>
    <property type="match status" value="1"/>
</dbReference>
<protein>
    <recommendedName>
        <fullName evidence="2">histidine kinase</fullName>
        <ecNumber evidence="2">2.7.13.3</ecNumber>
    </recommendedName>
</protein>
<evidence type="ECO:0000256" key="4">
    <source>
        <dbReference type="ARBA" id="ARBA00022679"/>
    </source>
</evidence>
<dbReference type="InterPro" id="IPR001789">
    <property type="entry name" value="Sig_transdc_resp-reg_receiver"/>
</dbReference>
<reference evidence="11 12" key="1">
    <citation type="submission" date="2018-02" db="EMBL/GenBank/DDBJ databases">
        <authorList>
            <person name="Cohen D.B."/>
            <person name="Kent A.D."/>
        </authorList>
    </citation>
    <scope>NUCLEOTIDE SEQUENCE [LARGE SCALE GENOMIC DNA]</scope>
    <source>
        <strain evidence="11 12">CCAP 1448/3</strain>
    </source>
</reference>
<dbReference type="InterPro" id="IPR011006">
    <property type="entry name" value="CheY-like_superfamily"/>
</dbReference>
<dbReference type="PROSITE" id="PS50851">
    <property type="entry name" value="CHEW"/>
    <property type="match status" value="1"/>
</dbReference>
<dbReference type="PANTHER" id="PTHR43395">
    <property type="entry name" value="SENSOR HISTIDINE KINASE CHEA"/>
    <property type="match status" value="1"/>
</dbReference>